<sequence length="191" mass="21425">MLYIVPGKNFENLWQVRPINLSTFFLPKIVTLHFDGFFLKLLAAVPVPKRISINFNHLNDLVLDGLRFDDLDQVSCVLCLLRSSPNLRELYITVSAGGANGMESDLSYLEAPGCMDLMLNQLQTVNITSINGLRSELLFIKCVLASSPLLEKVIVQYDETVVDAKEGFRISTELMRFGRASPKAELVYVKP</sequence>
<name>A0ACC0HRH5_9ERIC</name>
<reference evidence="1 2" key="1">
    <citation type="journal article" date="2022" name="Plant J.">
        <title>Chromosome-level genome of Camellia lanceoleosa provides a valuable resource for understanding genome evolution and self-incompatibility.</title>
        <authorList>
            <person name="Gong W."/>
            <person name="Xiao S."/>
            <person name="Wang L."/>
            <person name="Liao Z."/>
            <person name="Chang Y."/>
            <person name="Mo W."/>
            <person name="Hu G."/>
            <person name="Li W."/>
            <person name="Zhao G."/>
            <person name="Zhu H."/>
            <person name="Hu X."/>
            <person name="Ji K."/>
            <person name="Xiang X."/>
            <person name="Song Q."/>
            <person name="Yuan D."/>
            <person name="Jin S."/>
            <person name="Zhang L."/>
        </authorList>
    </citation>
    <scope>NUCLEOTIDE SEQUENCE [LARGE SCALE GENOMIC DNA]</scope>
    <source>
        <strain evidence="1">SQ_2022a</strain>
    </source>
</reference>
<evidence type="ECO:0000313" key="2">
    <source>
        <dbReference type="Proteomes" id="UP001060215"/>
    </source>
</evidence>
<accession>A0ACC0HRH5</accession>
<proteinExistence type="predicted"/>
<dbReference type="Proteomes" id="UP001060215">
    <property type="component" value="Chromosome 4"/>
</dbReference>
<organism evidence="1 2">
    <name type="scientific">Camellia lanceoleosa</name>
    <dbReference type="NCBI Taxonomy" id="1840588"/>
    <lineage>
        <taxon>Eukaryota</taxon>
        <taxon>Viridiplantae</taxon>
        <taxon>Streptophyta</taxon>
        <taxon>Embryophyta</taxon>
        <taxon>Tracheophyta</taxon>
        <taxon>Spermatophyta</taxon>
        <taxon>Magnoliopsida</taxon>
        <taxon>eudicotyledons</taxon>
        <taxon>Gunneridae</taxon>
        <taxon>Pentapetalae</taxon>
        <taxon>asterids</taxon>
        <taxon>Ericales</taxon>
        <taxon>Theaceae</taxon>
        <taxon>Camellia</taxon>
    </lineage>
</organism>
<protein>
    <submittedName>
        <fullName evidence="1">F-box/FBD/LRR-repeat protein</fullName>
    </submittedName>
</protein>
<keyword evidence="2" id="KW-1185">Reference proteome</keyword>
<gene>
    <name evidence="1" type="ORF">LOK49_LG05G01367</name>
</gene>
<comment type="caution">
    <text evidence="1">The sequence shown here is derived from an EMBL/GenBank/DDBJ whole genome shotgun (WGS) entry which is preliminary data.</text>
</comment>
<dbReference type="EMBL" id="CM045761">
    <property type="protein sequence ID" value="KAI8015517.1"/>
    <property type="molecule type" value="Genomic_DNA"/>
</dbReference>
<evidence type="ECO:0000313" key="1">
    <source>
        <dbReference type="EMBL" id="KAI8015517.1"/>
    </source>
</evidence>